<dbReference type="PANTHER" id="PTHR43331:SF1">
    <property type="entry name" value="HOMOSERINE DEHYDROGENASE"/>
    <property type="match status" value="1"/>
</dbReference>
<reference evidence="18 19" key="1">
    <citation type="submission" date="2016-11" db="EMBL/GenBank/DDBJ databases">
        <authorList>
            <person name="Jaros S."/>
            <person name="Januszkiewicz K."/>
            <person name="Wedrychowicz H."/>
        </authorList>
    </citation>
    <scope>NUCLEOTIDE SEQUENCE [LARGE SCALE GENOMIC DNA]</scope>
    <source>
        <strain evidence="18 19">DSM 6191</strain>
    </source>
</reference>
<name>A0A1M5ZVV3_9CLOT</name>
<dbReference type="UniPathway" id="UPA00051">
    <property type="reaction ID" value="UER00465"/>
</dbReference>
<evidence type="ECO:0000256" key="15">
    <source>
        <dbReference type="RuleBase" id="RU004171"/>
    </source>
</evidence>
<dbReference type="Pfam" id="PF03447">
    <property type="entry name" value="NAD_binding_3"/>
    <property type="match status" value="1"/>
</dbReference>
<feature type="binding site" evidence="13">
    <location>
        <position position="96"/>
    </location>
    <ligand>
        <name>NADPH</name>
        <dbReference type="ChEBI" id="CHEBI:57783"/>
    </ligand>
</feature>
<keyword evidence="10 14" id="KW-0486">Methionine biosynthesis</keyword>
<accession>A0A1M5ZVV3</accession>
<dbReference type="FunFam" id="3.30.360.10:FF:000005">
    <property type="entry name" value="Homoserine dehydrogenase"/>
    <property type="match status" value="1"/>
</dbReference>
<feature type="binding site" evidence="13">
    <location>
        <begin position="7"/>
        <end position="14"/>
    </location>
    <ligand>
        <name>NADP(+)</name>
        <dbReference type="ChEBI" id="CHEBI:58349"/>
    </ligand>
</feature>
<evidence type="ECO:0000256" key="12">
    <source>
        <dbReference type="PIRSR" id="PIRSR000098-1"/>
    </source>
</evidence>
<comment type="pathway">
    <text evidence="1 14">Amino-acid biosynthesis; L-threonine biosynthesis; L-threonine from L-aspartate: step 3/5.</text>
</comment>
<dbReference type="InterPro" id="IPR005106">
    <property type="entry name" value="Asp/hSer_DH_NAD-bd"/>
</dbReference>
<dbReference type="PIRSF" id="PIRSF000098">
    <property type="entry name" value="Homoser_dehydrog"/>
    <property type="match status" value="1"/>
</dbReference>
<dbReference type="RefSeq" id="WP_073021487.1">
    <property type="nucleotide sequence ID" value="NZ_FQXU01000011.1"/>
</dbReference>
<evidence type="ECO:0000256" key="5">
    <source>
        <dbReference type="ARBA" id="ARBA00013376"/>
    </source>
</evidence>
<keyword evidence="13 14" id="KW-0521">NADP</keyword>
<evidence type="ECO:0000313" key="18">
    <source>
        <dbReference type="EMBL" id="SHI28159.1"/>
    </source>
</evidence>
<evidence type="ECO:0000259" key="16">
    <source>
        <dbReference type="Pfam" id="PF00742"/>
    </source>
</evidence>
<evidence type="ECO:0000313" key="19">
    <source>
        <dbReference type="Proteomes" id="UP000184241"/>
    </source>
</evidence>
<dbReference type="GO" id="GO:0009086">
    <property type="term" value="P:methionine biosynthetic process"/>
    <property type="evidence" value="ECO:0007669"/>
    <property type="project" value="UniProtKB-KW"/>
</dbReference>
<dbReference type="GO" id="GO:0004412">
    <property type="term" value="F:homoserine dehydrogenase activity"/>
    <property type="evidence" value="ECO:0007669"/>
    <property type="project" value="UniProtKB-EC"/>
</dbReference>
<proteinExistence type="inferred from homology"/>
<evidence type="ECO:0000256" key="4">
    <source>
        <dbReference type="ARBA" id="ARBA00013213"/>
    </source>
</evidence>
<dbReference type="Gene3D" id="3.30.360.10">
    <property type="entry name" value="Dihydrodipicolinate Reductase, domain 2"/>
    <property type="match status" value="1"/>
</dbReference>
<dbReference type="NCBIfam" id="NF004976">
    <property type="entry name" value="PRK06349.1"/>
    <property type="match status" value="1"/>
</dbReference>
<evidence type="ECO:0000256" key="2">
    <source>
        <dbReference type="ARBA" id="ARBA00005062"/>
    </source>
</evidence>
<dbReference type="GO" id="GO:0050661">
    <property type="term" value="F:NADP binding"/>
    <property type="evidence" value="ECO:0007669"/>
    <property type="project" value="InterPro"/>
</dbReference>
<evidence type="ECO:0000256" key="8">
    <source>
        <dbReference type="ARBA" id="ARBA00023002"/>
    </source>
</evidence>
<evidence type="ECO:0000256" key="13">
    <source>
        <dbReference type="PIRSR" id="PIRSR000098-2"/>
    </source>
</evidence>
<sequence length="403" mass="44574">MAKIALMGYGVVGSGLIELIDNNKSKIDNLEVSSILVRCLSKHKGKKYSEYLTDNVEEFFSQESDIVVEVMGSLHPAYEYVKRALQAKKHVVTANKDLIAEYGGELLSLAKESGLTLKFEASVGGGIPILKPLIESLEGNSIKSIRGILNGTTNYILTKMYNENIDYEEALKEAQALGFAEANPDSDVLGYDAARKLAILSTIAYKNRISWKNINIEGINNLERQDFIYAKELGYRIKLIAESIMEGDQVYASVRPALVKEGSILSTINNEVNGVVFHGDAVGEVSFTGKGAGMLPTGSAVFGDVLDIIRGRKETSENYLNEILVNRYIDSEVGVLIRIKTEEKKNVIKKLRLEFPDLQLVGEKRDELALYINTLGESKIQEALERLKLDGNITSFKKLLRAV</sequence>
<dbReference type="GO" id="GO:0009088">
    <property type="term" value="P:threonine biosynthetic process"/>
    <property type="evidence" value="ECO:0007669"/>
    <property type="project" value="UniProtKB-UniPathway"/>
</dbReference>
<dbReference type="PROSITE" id="PS01042">
    <property type="entry name" value="HOMOSER_DHGENASE"/>
    <property type="match status" value="1"/>
</dbReference>
<feature type="domain" description="Homoserine dehydrogenase catalytic" evidence="16">
    <location>
        <begin position="128"/>
        <end position="306"/>
    </location>
</feature>
<dbReference type="SUPFAM" id="SSF55347">
    <property type="entry name" value="Glyceraldehyde-3-phosphate dehydrogenase-like, C-terminal domain"/>
    <property type="match status" value="1"/>
</dbReference>
<dbReference type="Gene3D" id="3.40.50.720">
    <property type="entry name" value="NAD(P)-binding Rossmann-like Domain"/>
    <property type="match status" value="1"/>
</dbReference>
<dbReference type="InterPro" id="IPR019811">
    <property type="entry name" value="HDH_CS"/>
</dbReference>
<keyword evidence="6 14" id="KW-0028">Amino-acid biosynthesis</keyword>
<dbReference type="EC" id="1.1.1.3" evidence="4 14"/>
<protein>
    <recommendedName>
        <fullName evidence="5 14">Homoserine dehydrogenase</fullName>
        <ecNumber evidence="4 14">1.1.1.3</ecNumber>
    </recommendedName>
</protein>
<organism evidence="18 19">
    <name type="scientific">Clostridium intestinale DSM 6191</name>
    <dbReference type="NCBI Taxonomy" id="1121320"/>
    <lineage>
        <taxon>Bacteria</taxon>
        <taxon>Bacillati</taxon>
        <taxon>Bacillota</taxon>
        <taxon>Clostridia</taxon>
        <taxon>Eubacteriales</taxon>
        <taxon>Clostridiaceae</taxon>
        <taxon>Clostridium</taxon>
    </lineage>
</organism>
<evidence type="ECO:0000256" key="9">
    <source>
        <dbReference type="ARBA" id="ARBA00023053"/>
    </source>
</evidence>
<feature type="domain" description="Aspartate/homoserine dehydrogenase NAD-binding" evidence="17">
    <location>
        <begin position="8"/>
        <end position="120"/>
    </location>
</feature>
<dbReference type="SUPFAM" id="SSF51735">
    <property type="entry name" value="NAD(P)-binding Rossmann-fold domains"/>
    <property type="match status" value="1"/>
</dbReference>
<dbReference type="Proteomes" id="UP000184241">
    <property type="component" value="Unassembled WGS sequence"/>
</dbReference>
<keyword evidence="9" id="KW-0915">Sodium</keyword>
<evidence type="ECO:0000256" key="1">
    <source>
        <dbReference type="ARBA" id="ARBA00005056"/>
    </source>
</evidence>
<evidence type="ECO:0000256" key="6">
    <source>
        <dbReference type="ARBA" id="ARBA00022605"/>
    </source>
</evidence>
<evidence type="ECO:0000256" key="11">
    <source>
        <dbReference type="ARBA" id="ARBA00048841"/>
    </source>
</evidence>
<keyword evidence="8 14" id="KW-0560">Oxidoreductase</keyword>
<comment type="similarity">
    <text evidence="3 15">Belongs to the homoserine dehydrogenase family.</text>
</comment>
<feature type="binding site" evidence="13">
    <location>
        <position position="181"/>
    </location>
    <ligand>
        <name>L-homoserine</name>
        <dbReference type="ChEBI" id="CHEBI:57476"/>
    </ligand>
</feature>
<dbReference type="InterPro" id="IPR001342">
    <property type="entry name" value="HDH_cat"/>
</dbReference>
<dbReference type="UniPathway" id="UPA00050">
    <property type="reaction ID" value="UER00063"/>
</dbReference>
<comment type="catalytic activity">
    <reaction evidence="11">
        <text>L-homoserine + NADP(+) = L-aspartate 4-semialdehyde + NADPH + H(+)</text>
        <dbReference type="Rhea" id="RHEA:15761"/>
        <dbReference type="ChEBI" id="CHEBI:15378"/>
        <dbReference type="ChEBI" id="CHEBI:57476"/>
        <dbReference type="ChEBI" id="CHEBI:57783"/>
        <dbReference type="ChEBI" id="CHEBI:58349"/>
        <dbReference type="ChEBI" id="CHEBI:537519"/>
        <dbReference type="EC" id="1.1.1.3"/>
    </reaction>
    <physiologicalReaction direction="right-to-left" evidence="11">
        <dbReference type="Rhea" id="RHEA:15763"/>
    </physiologicalReaction>
</comment>
<evidence type="ECO:0000256" key="14">
    <source>
        <dbReference type="RuleBase" id="RU000579"/>
    </source>
</evidence>
<evidence type="ECO:0000256" key="3">
    <source>
        <dbReference type="ARBA" id="ARBA00006753"/>
    </source>
</evidence>
<evidence type="ECO:0000256" key="7">
    <source>
        <dbReference type="ARBA" id="ARBA00022697"/>
    </source>
</evidence>
<dbReference type="EMBL" id="FQXU01000011">
    <property type="protein sequence ID" value="SHI28159.1"/>
    <property type="molecule type" value="Genomic_DNA"/>
</dbReference>
<dbReference type="PANTHER" id="PTHR43331">
    <property type="entry name" value="HOMOSERINE DEHYDROGENASE"/>
    <property type="match status" value="1"/>
</dbReference>
<gene>
    <name evidence="18" type="ORF">SAMN02745941_03453</name>
</gene>
<dbReference type="AlphaFoldDB" id="A0A1M5ZVV3"/>
<keyword evidence="7 14" id="KW-0791">Threonine biosynthesis</keyword>
<evidence type="ECO:0000256" key="10">
    <source>
        <dbReference type="ARBA" id="ARBA00023167"/>
    </source>
</evidence>
<dbReference type="Pfam" id="PF00742">
    <property type="entry name" value="Homoserine_dh"/>
    <property type="match status" value="1"/>
</dbReference>
<dbReference type="Gene3D" id="3.30.70.260">
    <property type="match status" value="1"/>
</dbReference>
<feature type="active site" description="Proton donor" evidence="12">
    <location>
        <position position="196"/>
    </location>
</feature>
<dbReference type="InterPro" id="IPR036291">
    <property type="entry name" value="NAD(P)-bd_dom_sf"/>
</dbReference>
<comment type="pathway">
    <text evidence="2 14">Amino-acid biosynthesis; L-methionine biosynthesis via de novo pathway; L-homoserine from L-aspartate: step 3/3.</text>
</comment>
<evidence type="ECO:0000259" key="17">
    <source>
        <dbReference type="Pfam" id="PF03447"/>
    </source>
</evidence>
<dbReference type="InterPro" id="IPR016204">
    <property type="entry name" value="HDH"/>
</dbReference>